<proteinExistence type="predicted"/>
<evidence type="ECO:0000256" key="3">
    <source>
        <dbReference type="ARBA" id="ARBA00022603"/>
    </source>
</evidence>
<dbReference type="Pfam" id="PF02390">
    <property type="entry name" value="Methyltransf_4"/>
    <property type="match status" value="1"/>
</dbReference>
<dbReference type="PANTHER" id="PTHR23417:SF14">
    <property type="entry name" value="PENTACOTRIPEPTIDE-REPEAT REGION OF PRORP DOMAIN-CONTAINING PROTEIN"/>
    <property type="match status" value="1"/>
</dbReference>
<evidence type="ECO:0000313" key="10">
    <source>
        <dbReference type="Proteomes" id="UP001642464"/>
    </source>
</evidence>
<protein>
    <recommendedName>
        <fullName evidence="2">tRNA (guanine(46)-N(7))-methyltransferase</fullName>
        <ecNumber evidence="2">2.1.1.33</ecNumber>
    </recommendedName>
</protein>
<feature type="region of interest" description="Disordered" evidence="8">
    <location>
        <begin position="413"/>
        <end position="440"/>
    </location>
</feature>
<gene>
    <name evidence="9" type="ORF">SCF082_LOCUS20905</name>
</gene>
<dbReference type="Proteomes" id="UP001642464">
    <property type="component" value="Unassembled WGS sequence"/>
</dbReference>
<evidence type="ECO:0000256" key="8">
    <source>
        <dbReference type="SAM" id="MobiDB-lite"/>
    </source>
</evidence>
<feature type="region of interest" description="Disordered" evidence="8">
    <location>
        <begin position="555"/>
        <end position="583"/>
    </location>
</feature>
<dbReference type="PROSITE" id="PS51625">
    <property type="entry name" value="SAM_MT_TRMB"/>
    <property type="match status" value="1"/>
</dbReference>
<dbReference type="EC" id="2.1.1.33" evidence="2"/>
<evidence type="ECO:0000256" key="2">
    <source>
        <dbReference type="ARBA" id="ARBA00011977"/>
    </source>
</evidence>
<reference evidence="9 10" key="1">
    <citation type="submission" date="2024-02" db="EMBL/GenBank/DDBJ databases">
        <authorList>
            <person name="Chen Y."/>
            <person name="Shah S."/>
            <person name="Dougan E. K."/>
            <person name="Thang M."/>
            <person name="Chan C."/>
        </authorList>
    </citation>
    <scope>NUCLEOTIDE SEQUENCE [LARGE SCALE GENOMIC DNA]</scope>
</reference>
<dbReference type="Gene3D" id="1.25.40.10">
    <property type="entry name" value="Tetratricopeptide repeat domain"/>
    <property type="match status" value="1"/>
</dbReference>
<dbReference type="InterPro" id="IPR011990">
    <property type="entry name" value="TPR-like_helical_dom_sf"/>
</dbReference>
<keyword evidence="3" id="KW-0489">Methyltransferase</keyword>
<dbReference type="PROSITE" id="PS51375">
    <property type="entry name" value="PPR"/>
    <property type="match status" value="1"/>
</dbReference>
<feature type="compositionally biased region" description="Basic and acidic residues" evidence="8">
    <location>
        <begin position="142"/>
        <end position="160"/>
    </location>
</feature>
<evidence type="ECO:0000256" key="7">
    <source>
        <dbReference type="PROSITE-ProRule" id="PRU00708"/>
    </source>
</evidence>
<feature type="repeat" description="PPR" evidence="7">
    <location>
        <begin position="207"/>
        <end position="241"/>
    </location>
</feature>
<keyword evidence="4" id="KW-0808">Transferase</keyword>
<dbReference type="InterPro" id="IPR029063">
    <property type="entry name" value="SAM-dependent_MTases_sf"/>
</dbReference>
<name>A0ABP0L638_9DINO</name>
<organism evidence="9 10">
    <name type="scientific">Durusdinium trenchii</name>
    <dbReference type="NCBI Taxonomy" id="1381693"/>
    <lineage>
        <taxon>Eukaryota</taxon>
        <taxon>Sar</taxon>
        <taxon>Alveolata</taxon>
        <taxon>Dinophyceae</taxon>
        <taxon>Suessiales</taxon>
        <taxon>Symbiodiniaceae</taxon>
        <taxon>Durusdinium</taxon>
    </lineage>
</organism>
<dbReference type="InterPro" id="IPR002885">
    <property type="entry name" value="PPR_rpt"/>
</dbReference>
<feature type="region of interest" description="Disordered" evidence="8">
    <location>
        <begin position="1"/>
        <end position="90"/>
    </location>
</feature>
<feature type="compositionally biased region" description="Basic and acidic residues" evidence="8">
    <location>
        <begin position="41"/>
        <end position="61"/>
    </location>
</feature>
<feature type="compositionally biased region" description="Low complexity" evidence="8">
    <location>
        <begin position="122"/>
        <end position="133"/>
    </location>
</feature>
<evidence type="ECO:0000256" key="6">
    <source>
        <dbReference type="ARBA" id="ARBA00022694"/>
    </source>
</evidence>
<keyword evidence="5" id="KW-0949">S-adenosyl-L-methionine</keyword>
<dbReference type="PANTHER" id="PTHR23417">
    <property type="entry name" value="3-DEOXY-D-MANNO-OCTULOSONIC-ACID TRANSFERASE/TRNA GUANINE-N 7 - -METHYLTRANSFERASE"/>
    <property type="match status" value="1"/>
</dbReference>
<feature type="region of interest" description="Disordered" evidence="8">
    <location>
        <begin position="122"/>
        <end position="160"/>
    </location>
</feature>
<keyword evidence="10" id="KW-1185">Reference proteome</keyword>
<accession>A0ABP0L638</accession>
<evidence type="ECO:0000256" key="4">
    <source>
        <dbReference type="ARBA" id="ARBA00022679"/>
    </source>
</evidence>
<keyword evidence="6" id="KW-0819">tRNA processing</keyword>
<feature type="region of interest" description="Disordered" evidence="8">
    <location>
        <begin position="472"/>
        <end position="492"/>
    </location>
</feature>
<evidence type="ECO:0000313" key="9">
    <source>
        <dbReference type="EMBL" id="CAK9034560.1"/>
    </source>
</evidence>
<evidence type="ECO:0000256" key="5">
    <source>
        <dbReference type="ARBA" id="ARBA00022691"/>
    </source>
</evidence>
<dbReference type="Pfam" id="PF01535">
    <property type="entry name" value="PPR"/>
    <property type="match status" value="2"/>
</dbReference>
<evidence type="ECO:0000256" key="1">
    <source>
        <dbReference type="ARBA" id="ARBA00000142"/>
    </source>
</evidence>
<dbReference type="SUPFAM" id="SSF53335">
    <property type="entry name" value="S-adenosyl-L-methionine-dependent methyltransferases"/>
    <property type="match status" value="1"/>
</dbReference>
<comment type="catalytic activity">
    <reaction evidence="1">
        <text>guanosine(46) in tRNA + S-adenosyl-L-methionine = N(7)-methylguanosine(46) in tRNA + S-adenosyl-L-homocysteine</text>
        <dbReference type="Rhea" id="RHEA:42708"/>
        <dbReference type="Rhea" id="RHEA-COMP:10188"/>
        <dbReference type="Rhea" id="RHEA-COMP:10189"/>
        <dbReference type="ChEBI" id="CHEBI:57856"/>
        <dbReference type="ChEBI" id="CHEBI:59789"/>
        <dbReference type="ChEBI" id="CHEBI:74269"/>
        <dbReference type="ChEBI" id="CHEBI:74480"/>
        <dbReference type="EC" id="2.1.1.33"/>
    </reaction>
</comment>
<dbReference type="InterPro" id="IPR003358">
    <property type="entry name" value="tRNA_(Gua-N-7)_MeTrfase_Trmb"/>
</dbReference>
<dbReference type="Gene3D" id="3.40.50.150">
    <property type="entry name" value="Vaccinia Virus protein VP39"/>
    <property type="match status" value="1"/>
</dbReference>
<comment type="caution">
    <text evidence="9">The sequence shown here is derived from an EMBL/GenBank/DDBJ whole genome shotgun (WGS) entry which is preliminary data.</text>
</comment>
<dbReference type="EMBL" id="CAXAMM010014747">
    <property type="protein sequence ID" value="CAK9034560.1"/>
    <property type="molecule type" value="Genomic_DNA"/>
</dbReference>
<sequence>MGAQKASASSKDKFSRWFKNKKKSPSEKNVGPPRKSKGKGKGKDKGKGGKDKGKGAKEKGKGGKGHHKVRESDKALSGRPSSVSLSADGIGTAGVSDSLMHKLMATKQRLLAGNAEAARAGAARAEPGAWSAANAEKSTRKKGGDGKGKGKVGKGKDGKESRYKQLVPVVREELVALNRQIASHAQAKDLAATRATLETLESKGWANGHTYAAAVHALCRCGDWRSAEEALARAEKAGLFNRGAGAASGLITRTSMIRGYVECARDLGKARELLQRMEKEKVLASRPNVRTANTFLRGCLILGSVHDAEALLERMTTVWAAQEEWYKTHGGKPDASTYELVVSLLCQALRYTDARRIALQGIKELGASPGSAAMFASIARAAIICGNEDATALNLKRARKILSEEADFSEAKLSSVAGSGGKRGTQKWNRDEEHDASVADRKAARAKSLEVFQSHRQREILSDLKEVEEFMASHQVPSESSKKKRKAEATKNSLRSGIDLGKLYVRTLCFEDYGDTGNEESDSSASKMCRRLCHKFGLESGSSMAENVLQHFQSVFEPPKKKRKKDHQGKPNNGTQRFDPRRLFSGSRSSGSLHLEICSGSGEWLSSQALRDANTNWMACELRFDRSARCFQRFALRGLAENVGLIVGDAQNALENHLKKGCCSNIFINHPEPPHQTDLDRATASLSVDPTDPTSSSSSGEATHLLTQRFLQNACAAVLQEEGVLTICTDSLPYGEWLLNAFASQPLSNLFQDALRGRAGKAGRVSGPKSGISLRNEAPPLEVCGAVYRTKGGGAGGGSYFQRLKESEKGSRDDAGADERYYLCLKKKSSPTGEAL</sequence>
<feature type="compositionally biased region" description="Basic and acidic residues" evidence="8">
    <location>
        <begin position="428"/>
        <end position="440"/>
    </location>
</feature>